<dbReference type="PANTHER" id="PTHR12801">
    <property type="entry name" value="RNA EXONUCLEASE REXO1 / RECO3 FAMILY MEMBER-RELATED"/>
    <property type="match status" value="1"/>
</dbReference>
<dbReference type="InterPro" id="IPR034922">
    <property type="entry name" value="REX1-like_exo"/>
</dbReference>
<organism evidence="10 11">
    <name type="scientific">Lachancea quebecensis</name>
    <dbReference type="NCBI Taxonomy" id="1654605"/>
    <lineage>
        <taxon>Eukaryota</taxon>
        <taxon>Fungi</taxon>
        <taxon>Dikarya</taxon>
        <taxon>Ascomycota</taxon>
        <taxon>Saccharomycotina</taxon>
        <taxon>Saccharomycetes</taxon>
        <taxon>Saccharomycetales</taxon>
        <taxon>Saccharomycetaceae</taxon>
        <taxon>Lachancea</taxon>
    </lineage>
</organism>
<keyword evidence="7" id="KW-0539">Nucleus</keyword>
<evidence type="ECO:0000259" key="9">
    <source>
        <dbReference type="SMART" id="SM00479"/>
    </source>
</evidence>
<keyword evidence="3" id="KW-0698">rRNA processing</keyword>
<dbReference type="InterPro" id="IPR012337">
    <property type="entry name" value="RNaseH-like_sf"/>
</dbReference>
<evidence type="ECO:0000256" key="7">
    <source>
        <dbReference type="ARBA" id="ARBA00023242"/>
    </source>
</evidence>
<comment type="subcellular location">
    <subcellularLocation>
        <location evidence="1">Nucleus</location>
    </subcellularLocation>
</comment>
<keyword evidence="11" id="KW-1185">Reference proteome</keyword>
<dbReference type="GO" id="GO:0005634">
    <property type="term" value="C:nucleus"/>
    <property type="evidence" value="ECO:0007669"/>
    <property type="project" value="UniProtKB-SubCell"/>
</dbReference>
<sequence length="668" mass="75191">MGFNMSKSKEASVTEKSPMTDGCINNDQSGGGDTCSKTQDGRDETSFRSSVARLSICEDEKSKAKILGRLQRKDSDDIIVNEKGLSDQKAGSKRRRRRSSAVAGPSLGNLKKTLEEQHSSSSLNVPKRKKKSSQPVSLSISQKALQKRISIKDLRDLVLYIFQDSNNAPGWIQVGNRASMNKMIVLFAPGLQADDFEKNKKHAWGDQTENPRATSLISLDDEELLDQIQRVPISAPGSKSTLYSAYNSFINVGLSKKEKEEKRQALNQKVITLNDLIMRPDQLLENEYPIHQETPGLSEQEKQILSKTHAECEATWKSTKNFQHNGSHTFALDCEMCMSKDGLVLTRVSLVDFDCNLVYDSLVKPDVPIVDYLTRYSGITEEKLENVTVTLEDVQDKLIQLVSAEDILIGHSLQSDLNVLKLRHPKIIDTAVIFEHKAGPPFRPALKYLASEYLSQTIQNSEGLGHDSFEDARACMELTKLKIVNGLAFGVGVNTENLFQRVARNGVKSLCLNDYAPRYTELISSRNASEVNLRCENDGEIFDNIRGSLKEYDLFVGRLRELEFAREYAEPPKGVKKEDVTTARERFVQRLKELYRASPPSTVIVVCSGTGDTRDWAKIMKELNTMNKDEKFEERKKRESEIQAAVYKARDAIGLLMTKKTEQEHHQE</sequence>
<protein>
    <submittedName>
        <fullName evidence="10">LAQU0S05e06832g1_1</fullName>
    </submittedName>
</protein>
<dbReference type="FunFam" id="3.30.420.10:FF:000019">
    <property type="entry name" value="RNA exonuclease NEF-sp"/>
    <property type="match status" value="1"/>
</dbReference>
<feature type="region of interest" description="Disordered" evidence="8">
    <location>
        <begin position="83"/>
        <end position="137"/>
    </location>
</feature>
<dbReference type="Pfam" id="PF00929">
    <property type="entry name" value="RNase_T"/>
    <property type="match status" value="1"/>
</dbReference>
<dbReference type="GO" id="GO:0003676">
    <property type="term" value="F:nucleic acid binding"/>
    <property type="evidence" value="ECO:0007669"/>
    <property type="project" value="InterPro"/>
</dbReference>
<evidence type="ECO:0000256" key="2">
    <source>
        <dbReference type="ARBA" id="ARBA00006357"/>
    </source>
</evidence>
<keyword evidence="5" id="KW-0378">Hydrolase</keyword>
<evidence type="ECO:0000313" key="10">
    <source>
        <dbReference type="EMBL" id="CUS22502.1"/>
    </source>
</evidence>
<evidence type="ECO:0000256" key="5">
    <source>
        <dbReference type="ARBA" id="ARBA00022801"/>
    </source>
</evidence>
<keyword evidence="4" id="KW-0540">Nuclease</keyword>
<comment type="similarity">
    <text evidence="2">Belongs to the REXO1/REXO3 family.</text>
</comment>
<dbReference type="GO" id="GO:0004527">
    <property type="term" value="F:exonuclease activity"/>
    <property type="evidence" value="ECO:0007669"/>
    <property type="project" value="UniProtKB-KW"/>
</dbReference>
<name>A0A0P1KYU5_9SACH</name>
<evidence type="ECO:0000256" key="8">
    <source>
        <dbReference type="SAM" id="MobiDB-lite"/>
    </source>
</evidence>
<dbReference type="CDD" id="cd06145">
    <property type="entry name" value="REX1_like"/>
    <property type="match status" value="1"/>
</dbReference>
<evidence type="ECO:0000256" key="3">
    <source>
        <dbReference type="ARBA" id="ARBA00022552"/>
    </source>
</evidence>
<dbReference type="SMART" id="SM00479">
    <property type="entry name" value="EXOIII"/>
    <property type="match status" value="1"/>
</dbReference>
<evidence type="ECO:0000256" key="6">
    <source>
        <dbReference type="ARBA" id="ARBA00022839"/>
    </source>
</evidence>
<dbReference type="OrthoDB" id="206335at2759"/>
<gene>
    <name evidence="10" type="ORF">LAQU0_S05e06832g</name>
</gene>
<evidence type="ECO:0000313" key="11">
    <source>
        <dbReference type="Proteomes" id="UP000236544"/>
    </source>
</evidence>
<proteinExistence type="inferred from homology"/>
<evidence type="ECO:0000256" key="1">
    <source>
        <dbReference type="ARBA" id="ARBA00004123"/>
    </source>
</evidence>
<keyword evidence="6" id="KW-0269">Exonuclease</keyword>
<dbReference type="AlphaFoldDB" id="A0A0P1KYU5"/>
<feature type="region of interest" description="Disordered" evidence="8">
    <location>
        <begin position="1"/>
        <end position="51"/>
    </location>
</feature>
<accession>A0A0P1KYU5</accession>
<dbReference type="Proteomes" id="UP000236544">
    <property type="component" value="Unassembled WGS sequence"/>
</dbReference>
<dbReference type="Gene3D" id="3.30.420.10">
    <property type="entry name" value="Ribonuclease H-like superfamily/Ribonuclease H"/>
    <property type="match status" value="1"/>
</dbReference>
<dbReference type="GO" id="GO:0006364">
    <property type="term" value="P:rRNA processing"/>
    <property type="evidence" value="ECO:0007669"/>
    <property type="project" value="UniProtKB-KW"/>
</dbReference>
<dbReference type="SUPFAM" id="SSF53098">
    <property type="entry name" value="Ribonuclease H-like"/>
    <property type="match status" value="1"/>
</dbReference>
<dbReference type="InterPro" id="IPR013520">
    <property type="entry name" value="Ribonucl_H"/>
</dbReference>
<feature type="domain" description="Exonuclease" evidence="9">
    <location>
        <begin position="328"/>
        <end position="488"/>
    </location>
</feature>
<dbReference type="InterPro" id="IPR047021">
    <property type="entry name" value="REXO1/3/4-like"/>
</dbReference>
<dbReference type="EMBL" id="LN890537">
    <property type="protein sequence ID" value="CUS22502.1"/>
    <property type="molecule type" value="Genomic_DNA"/>
</dbReference>
<dbReference type="InterPro" id="IPR036397">
    <property type="entry name" value="RNaseH_sf"/>
</dbReference>
<evidence type="ECO:0000256" key="4">
    <source>
        <dbReference type="ARBA" id="ARBA00022722"/>
    </source>
</evidence>
<reference evidence="11" key="1">
    <citation type="submission" date="2015-10" db="EMBL/GenBank/DDBJ databases">
        <authorList>
            <person name="Devillers H."/>
        </authorList>
    </citation>
    <scope>NUCLEOTIDE SEQUENCE [LARGE SCALE GENOMIC DNA]</scope>
</reference>
<dbReference type="PANTHER" id="PTHR12801:SF115">
    <property type="entry name" value="FI18136P1-RELATED"/>
    <property type="match status" value="1"/>
</dbReference>